<feature type="domain" description="Flagellin N-terminal" evidence="4">
    <location>
        <begin position="2"/>
        <end position="118"/>
    </location>
</feature>
<evidence type="ECO:0000259" key="5">
    <source>
        <dbReference type="Pfam" id="PF00700"/>
    </source>
</evidence>
<dbReference type="SUPFAM" id="SSF64518">
    <property type="entry name" value="Phase 1 flagellin"/>
    <property type="match status" value="1"/>
</dbReference>
<keyword evidence="6" id="KW-0966">Cell projection</keyword>
<dbReference type="GO" id="GO:0005198">
    <property type="term" value="F:structural molecule activity"/>
    <property type="evidence" value="ECO:0007669"/>
    <property type="project" value="UniProtKB-UniRule"/>
</dbReference>
<dbReference type="Pfam" id="PF00700">
    <property type="entry name" value="Flagellin_C"/>
    <property type="match status" value="1"/>
</dbReference>
<evidence type="ECO:0000256" key="1">
    <source>
        <dbReference type="ARBA" id="ARBA00005709"/>
    </source>
</evidence>
<comment type="caution">
    <text evidence="6">The sequence shown here is derived from an EMBL/GenBank/DDBJ whole genome shotgun (WGS) entry which is preliminary data.</text>
</comment>
<name>A0A917BJ55_9HYPH</name>
<comment type="similarity">
    <text evidence="1 3">Belongs to the bacterial flagellin family.</text>
</comment>
<feature type="domain" description="Flagellin C-terminal" evidence="5">
    <location>
        <begin position="260"/>
        <end position="331"/>
    </location>
</feature>
<dbReference type="EMBL" id="BMCT01000001">
    <property type="protein sequence ID" value="GGF47902.1"/>
    <property type="molecule type" value="Genomic_DNA"/>
</dbReference>
<keyword evidence="7" id="KW-1185">Reference proteome</keyword>
<sequence length="337" mass="35879">MTSIKKLQNEITDKSTEISTGRYADLGLTLGVRTSLSIDLRKEYSQLNGQLDSNVLTQALMTRTQTGLTAVLDSASTYQTTLLSSQASATTVTQMAMEGQASLSNLIAAMNTTDGTRAVFGGINSGENAMKDFEDGAQAALEQSFEDYFGFPMTDTEQMGEISGAQMDAFLKDSATGFASLFTDANWSGTTGLWSNASDQVITKQITSTESVTASVSANNTAIRQLAMAYTMMGYLNITSLNDEALQTVMDTARASLSSGMTGVTNAASAIGVSQNRTTNATDNLEKTLDVVSSRITSLESVDPATAKTELDTLTNQLEMSYSVTTKLLSLTIMDYV</sequence>
<comment type="function">
    <text evidence="3">Flagellin is the subunit protein which polymerizes to form the filaments of bacterial flagella.</text>
</comment>
<accession>A0A917BJ55</accession>
<evidence type="ECO:0000313" key="7">
    <source>
        <dbReference type="Proteomes" id="UP000606044"/>
    </source>
</evidence>
<proteinExistence type="inferred from homology"/>
<protein>
    <recommendedName>
        <fullName evidence="3">Flagellin</fullName>
    </recommendedName>
</protein>
<keyword evidence="3" id="KW-0964">Secreted</keyword>
<keyword evidence="6" id="KW-0282">Flagellum</keyword>
<dbReference type="GO" id="GO:0009288">
    <property type="term" value="C:bacterial-type flagellum"/>
    <property type="evidence" value="ECO:0007669"/>
    <property type="project" value="UniProtKB-SubCell"/>
</dbReference>
<reference evidence="6" key="1">
    <citation type="journal article" date="2014" name="Int. J. Syst. Evol. Microbiol.">
        <title>Complete genome sequence of Corynebacterium casei LMG S-19264T (=DSM 44701T), isolated from a smear-ripened cheese.</title>
        <authorList>
            <consortium name="US DOE Joint Genome Institute (JGI-PGF)"/>
            <person name="Walter F."/>
            <person name="Albersmeier A."/>
            <person name="Kalinowski J."/>
            <person name="Ruckert C."/>
        </authorList>
    </citation>
    <scope>NUCLEOTIDE SEQUENCE</scope>
    <source>
        <strain evidence="6">CCM 7897</strain>
    </source>
</reference>
<dbReference type="InterPro" id="IPR046358">
    <property type="entry name" value="Flagellin_C"/>
</dbReference>
<dbReference type="Pfam" id="PF00669">
    <property type="entry name" value="Flagellin_N"/>
    <property type="match status" value="1"/>
</dbReference>
<reference evidence="6" key="2">
    <citation type="submission" date="2020-09" db="EMBL/GenBank/DDBJ databases">
        <authorList>
            <person name="Sun Q."/>
            <person name="Sedlacek I."/>
        </authorList>
    </citation>
    <scope>NUCLEOTIDE SEQUENCE</scope>
    <source>
        <strain evidence="6">CCM 7897</strain>
    </source>
</reference>
<evidence type="ECO:0000259" key="4">
    <source>
        <dbReference type="Pfam" id="PF00669"/>
    </source>
</evidence>
<keyword evidence="2 3" id="KW-0975">Bacterial flagellum</keyword>
<evidence type="ECO:0000313" key="6">
    <source>
        <dbReference type="EMBL" id="GGF47902.1"/>
    </source>
</evidence>
<dbReference type="GO" id="GO:0005576">
    <property type="term" value="C:extracellular region"/>
    <property type="evidence" value="ECO:0007669"/>
    <property type="project" value="UniProtKB-SubCell"/>
</dbReference>
<gene>
    <name evidence="6" type="ORF">GCM10007301_04010</name>
</gene>
<dbReference type="AlphaFoldDB" id="A0A917BJ55"/>
<evidence type="ECO:0000256" key="3">
    <source>
        <dbReference type="RuleBase" id="RU362073"/>
    </source>
</evidence>
<evidence type="ECO:0000256" key="2">
    <source>
        <dbReference type="ARBA" id="ARBA00023143"/>
    </source>
</evidence>
<keyword evidence="6" id="KW-0969">Cilium</keyword>
<dbReference type="Proteomes" id="UP000606044">
    <property type="component" value="Unassembled WGS sequence"/>
</dbReference>
<comment type="subcellular location">
    <subcellularLocation>
        <location evidence="3">Secreted</location>
    </subcellularLocation>
    <subcellularLocation>
        <location evidence="3">Bacterial flagellum</location>
    </subcellularLocation>
</comment>
<dbReference type="NCBIfam" id="NF004669">
    <property type="entry name" value="PRK06008.1"/>
    <property type="match status" value="1"/>
</dbReference>
<organism evidence="6 7">
    <name type="scientific">Azorhizobium oxalatiphilum</name>
    <dbReference type="NCBI Taxonomy" id="980631"/>
    <lineage>
        <taxon>Bacteria</taxon>
        <taxon>Pseudomonadati</taxon>
        <taxon>Pseudomonadota</taxon>
        <taxon>Alphaproteobacteria</taxon>
        <taxon>Hyphomicrobiales</taxon>
        <taxon>Xanthobacteraceae</taxon>
        <taxon>Azorhizobium</taxon>
    </lineage>
</organism>
<dbReference type="InterPro" id="IPR001029">
    <property type="entry name" value="Flagellin_N"/>
</dbReference>